<dbReference type="InterPro" id="IPR051010">
    <property type="entry name" value="BCAA_transport"/>
</dbReference>
<name>A0A9W6CN51_XANFL</name>
<evidence type="ECO:0000256" key="3">
    <source>
        <dbReference type="ARBA" id="ARBA00022970"/>
    </source>
</evidence>
<gene>
    <name evidence="7" type="ORF">GGQ86_002847</name>
    <name evidence="6" type="ORF">XFLAVUS301_27650</name>
</gene>
<keyword evidence="3" id="KW-0813">Transport</keyword>
<feature type="signal peptide" evidence="4">
    <location>
        <begin position="1"/>
        <end position="22"/>
    </location>
</feature>
<dbReference type="GeneID" id="95763547"/>
<accession>A0A9W6CN51</accession>
<dbReference type="InterPro" id="IPR028081">
    <property type="entry name" value="Leu-bd"/>
</dbReference>
<dbReference type="EMBL" id="JAVDPY010000004">
    <property type="protein sequence ID" value="MDR6334371.1"/>
    <property type="molecule type" value="Genomic_DNA"/>
</dbReference>
<feature type="domain" description="Leucine-binding protein" evidence="5">
    <location>
        <begin position="39"/>
        <end position="376"/>
    </location>
</feature>
<keyword evidence="2 4" id="KW-0732">Signal</keyword>
<dbReference type="SUPFAM" id="SSF53822">
    <property type="entry name" value="Periplasmic binding protein-like I"/>
    <property type="match status" value="1"/>
</dbReference>
<reference evidence="6" key="1">
    <citation type="submission" date="2022-12" db="EMBL/GenBank/DDBJ databases">
        <title>Reference genome sequencing for broad-spectrum identification of bacterial and archaeal isolates by mass spectrometry.</title>
        <authorList>
            <person name="Sekiguchi Y."/>
            <person name="Tourlousse D.M."/>
        </authorList>
    </citation>
    <scope>NUCLEOTIDE SEQUENCE</scope>
    <source>
        <strain evidence="6">301</strain>
    </source>
</reference>
<dbReference type="Gene3D" id="3.40.50.2300">
    <property type="match status" value="2"/>
</dbReference>
<dbReference type="Proteomes" id="UP001245370">
    <property type="component" value="Unassembled WGS sequence"/>
</dbReference>
<comment type="caution">
    <text evidence="6">The sequence shown here is derived from an EMBL/GenBank/DDBJ whole genome shotgun (WGS) entry which is preliminary data.</text>
</comment>
<dbReference type="GO" id="GO:0006865">
    <property type="term" value="P:amino acid transport"/>
    <property type="evidence" value="ECO:0007669"/>
    <property type="project" value="UniProtKB-KW"/>
</dbReference>
<evidence type="ECO:0000313" key="7">
    <source>
        <dbReference type="EMBL" id="MDR6334371.1"/>
    </source>
</evidence>
<evidence type="ECO:0000256" key="2">
    <source>
        <dbReference type="ARBA" id="ARBA00022729"/>
    </source>
</evidence>
<keyword evidence="3" id="KW-0029">Amino-acid transport</keyword>
<dbReference type="Pfam" id="PF13458">
    <property type="entry name" value="Peripla_BP_6"/>
    <property type="match status" value="1"/>
</dbReference>
<dbReference type="PANTHER" id="PTHR30483:SF6">
    <property type="entry name" value="PERIPLASMIC BINDING PROTEIN OF ABC TRANSPORTER FOR NATURAL AMINO ACIDS"/>
    <property type="match status" value="1"/>
</dbReference>
<dbReference type="CDD" id="cd06327">
    <property type="entry name" value="PBP1_SBP-like"/>
    <property type="match status" value="1"/>
</dbReference>
<dbReference type="EMBL" id="BSDO01000003">
    <property type="protein sequence ID" value="GLI23091.1"/>
    <property type="molecule type" value="Genomic_DNA"/>
</dbReference>
<proteinExistence type="inferred from homology"/>
<evidence type="ECO:0000313" key="6">
    <source>
        <dbReference type="EMBL" id="GLI23091.1"/>
    </source>
</evidence>
<evidence type="ECO:0000313" key="8">
    <source>
        <dbReference type="Proteomes" id="UP001144397"/>
    </source>
</evidence>
<keyword evidence="9" id="KW-1185">Reference proteome</keyword>
<feature type="chain" id="PRO_5040849594" evidence="4">
    <location>
        <begin position="23"/>
        <end position="413"/>
    </location>
</feature>
<reference evidence="7 9" key="2">
    <citation type="submission" date="2023-07" db="EMBL/GenBank/DDBJ databases">
        <title>Genomic Encyclopedia of Type Strains, Phase IV (KMG-IV): sequencing the most valuable type-strain genomes for metagenomic binning, comparative biology and taxonomic classification.</title>
        <authorList>
            <person name="Goeker M."/>
        </authorList>
    </citation>
    <scope>NUCLEOTIDE SEQUENCE [LARGE SCALE GENOMIC DNA]</scope>
    <source>
        <strain evidence="7 9">DSM 338</strain>
    </source>
</reference>
<dbReference type="RefSeq" id="WP_281807976.1">
    <property type="nucleotide sequence ID" value="NZ_BSDO01000003.1"/>
</dbReference>
<sequence>MSRIAHVATICAALAMSLPAYAQTPAAPPAAGKIANDMVKIGVLTDMSGQFSHESGEGSVTAVKMAVEDFGGKVLGKPIEVIVADHQNKTEIAIAKAKEWFDVDKVDMIANLINSAVAIGVAGVAKEKNGIAIINGSGSSRLTGDMCTPNSIHYAYDTYALAVGTGNALIKQGKKNWFFLTADYAFGHALEADTASVVKAGGGSVVGSVRYPINTLDHGSFMLQAQGSGADVIAVAGSGTVFINAVKAAHDFGLTQSGKQSLAGLLVWITDIHSMGLENAQGLVLTNAFYWDRDDETRAFSKRFEARMGRKPHMGDAGDYSSTILYLKAVEAAGTDEAQAVMAKMREMKVNDFFAKNGYIRADGRFIHDMYVYQVKSPSESKGPWDYYKLVQVIPGEQAFRPLSQSQCPLIKK</sequence>
<evidence type="ECO:0000256" key="4">
    <source>
        <dbReference type="SAM" id="SignalP"/>
    </source>
</evidence>
<evidence type="ECO:0000256" key="1">
    <source>
        <dbReference type="ARBA" id="ARBA00010062"/>
    </source>
</evidence>
<dbReference type="PANTHER" id="PTHR30483">
    <property type="entry name" value="LEUCINE-SPECIFIC-BINDING PROTEIN"/>
    <property type="match status" value="1"/>
</dbReference>
<organism evidence="6 8">
    <name type="scientific">Xanthobacter flavus</name>
    <dbReference type="NCBI Taxonomy" id="281"/>
    <lineage>
        <taxon>Bacteria</taxon>
        <taxon>Pseudomonadati</taxon>
        <taxon>Pseudomonadota</taxon>
        <taxon>Alphaproteobacteria</taxon>
        <taxon>Hyphomicrobiales</taxon>
        <taxon>Xanthobacteraceae</taxon>
        <taxon>Xanthobacter</taxon>
    </lineage>
</organism>
<comment type="similarity">
    <text evidence="1">Belongs to the leucine-binding protein family.</text>
</comment>
<evidence type="ECO:0000313" key="9">
    <source>
        <dbReference type="Proteomes" id="UP001245370"/>
    </source>
</evidence>
<dbReference type="AlphaFoldDB" id="A0A9W6CN51"/>
<evidence type="ECO:0000259" key="5">
    <source>
        <dbReference type="Pfam" id="PF13458"/>
    </source>
</evidence>
<dbReference type="InterPro" id="IPR028082">
    <property type="entry name" value="Peripla_BP_I"/>
</dbReference>
<protein>
    <submittedName>
        <fullName evidence="6">ABC transporter permease</fullName>
    </submittedName>
    <submittedName>
        <fullName evidence="7">Branched-chain amino acid transport system substrate-binding protein</fullName>
    </submittedName>
</protein>
<dbReference type="Proteomes" id="UP001144397">
    <property type="component" value="Unassembled WGS sequence"/>
</dbReference>